<dbReference type="EMBL" id="CAXDID020000020">
    <property type="protein sequence ID" value="CAL5986932.1"/>
    <property type="molecule type" value="Genomic_DNA"/>
</dbReference>
<comment type="caution">
    <text evidence="2">The sequence shown here is derived from an EMBL/GenBank/DDBJ whole genome shotgun (WGS) entry which is preliminary data.</text>
</comment>
<evidence type="ECO:0000313" key="3">
    <source>
        <dbReference type="EMBL" id="CAL5986932.1"/>
    </source>
</evidence>
<dbReference type="Proteomes" id="UP001642409">
    <property type="component" value="Unassembled WGS sequence"/>
</dbReference>
<evidence type="ECO:0000313" key="2">
    <source>
        <dbReference type="EMBL" id="CAI9975623.1"/>
    </source>
</evidence>
<evidence type="ECO:0000256" key="1">
    <source>
        <dbReference type="SAM" id="Coils"/>
    </source>
</evidence>
<feature type="coiled-coil region" evidence="1">
    <location>
        <begin position="38"/>
        <end position="68"/>
    </location>
</feature>
<keyword evidence="1" id="KW-0175">Coiled coil</keyword>
<reference evidence="2" key="1">
    <citation type="submission" date="2023-06" db="EMBL/GenBank/DDBJ databases">
        <authorList>
            <person name="Kurt Z."/>
        </authorList>
    </citation>
    <scope>NUCLEOTIDE SEQUENCE</scope>
</reference>
<sequence length="130" mass="15448">MNPIQQTKENIILLIFDFVPHRTWTTNGHSLQQQKGTEDKERQKYVKLQTEIEELKKYKRQLVTNQAKLYNKEQLEDEVQKRVQTETDIIYKEAKEVIKQNTVEIKNGYQSSYDQLNNGLCKFVVSENLL</sequence>
<protein>
    <submittedName>
        <fullName evidence="3">Hypothetical_protein</fullName>
    </submittedName>
</protein>
<organism evidence="2">
    <name type="scientific">Hexamita inflata</name>
    <dbReference type="NCBI Taxonomy" id="28002"/>
    <lineage>
        <taxon>Eukaryota</taxon>
        <taxon>Metamonada</taxon>
        <taxon>Diplomonadida</taxon>
        <taxon>Hexamitidae</taxon>
        <taxon>Hexamitinae</taxon>
        <taxon>Hexamita</taxon>
    </lineage>
</organism>
<reference evidence="3 4" key="2">
    <citation type="submission" date="2024-07" db="EMBL/GenBank/DDBJ databases">
        <authorList>
            <person name="Akdeniz Z."/>
        </authorList>
    </citation>
    <scope>NUCLEOTIDE SEQUENCE [LARGE SCALE GENOMIC DNA]</scope>
</reference>
<gene>
    <name evidence="2" type="ORF">HINF_LOCUS63268</name>
    <name evidence="3" type="ORF">HINF_LOCUS9654</name>
</gene>
<keyword evidence="4" id="KW-1185">Reference proteome</keyword>
<name>A0AA86RIW8_9EUKA</name>
<dbReference type="AlphaFoldDB" id="A0AA86RIW8"/>
<proteinExistence type="predicted"/>
<evidence type="ECO:0000313" key="4">
    <source>
        <dbReference type="Proteomes" id="UP001642409"/>
    </source>
</evidence>
<dbReference type="EMBL" id="CATOUU010001169">
    <property type="protein sequence ID" value="CAI9975623.1"/>
    <property type="molecule type" value="Genomic_DNA"/>
</dbReference>
<accession>A0AA86RIW8</accession>